<sequence>MEDGKHGHQWDNGNTGSTQMSYNPVYKELQTVNLKPVFWTCDEILFVTGHGPFPSFLSRFHLSDSESFVCGELSDPIHYATSCPLTRSWRIRKPSASLENLWYRRVLENPNSRKRILNMIKFIIDHENIMRLE</sequence>
<gene>
    <name evidence="1" type="ORF">AVEN_154592_1</name>
</gene>
<evidence type="ECO:0000313" key="2">
    <source>
        <dbReference type="Proteomes" id="UP000499080"/>
    </source>
</evidence>
<evidence type="ECO:0000313" key="1">
    <source>
        <dbReference type="EMBL" id="GBM43273.1"/>
    </source>
</evidence>
<name>A0A4Y2FQ07_ARAVE</name>
<dbReference type="OrthoDB" id="6470775at2759"/>
<organism evidence="1 2">
    <name type="scientific">Araneus ventricosus</name>
    <name type="common">Orbweaver spider</name>
    <name type="synonym">Epeira ventricosa</name>
    <dbReference type="NCBI Taxonomy" id="182803"/>
    <lineage>
        <taxon>Eukaryota</taxon>
        <taxon>Metazoa</taxon>
        <taxon>Ecdysozoa</taxon>
        <taxon>Arthropoda</taxon>
        <taxon>Chelicerata</taxon>
        <taxon>Arachnida</taxon>
        <taxon>Araneae</taxon>
        <taxon>Araneomorphae</taxon>
        <taxon>Entelegynae</taxon>
        <taxon>Araneoidea</taxon>
        <taxon>Araneidae</taxon>
        <taxon>Araneus</taxon>
    </lineage>
</organism>
<keyword evidence="2" id="KW-1185">Reference proteome</keyword>
<dbReference type="AlphaFoldDB" id="A0A4Y2FQ07"/>
<comment type="caution">
    <text evidence="1">The sequence shown here is derived from an EMBL/GenBank/DDBJ whole genome shotgun (WGS) entry which is preliminary data.</text>
</comment>
<dbReference type="EMBL" id="BGPR01001024">
    <property type="protein sequence ID" value="GBM43273.1"/>
    <property type="molecule type" value="Genomic_DNA"/>
</dbReference>
<reference evidence="1 2" key="1">
    <citation type="journal article" date="2019" name="Sci. Rep.">
        <title>Orb-weaving spider Araneus ventricosus genome elucidates the spidroin gene catalogue.</title>
        <authorList>
            <person name="Kono N."/>
            <person name="Nakamura H."/>
            <person name="Ohtoshi R."/>
            <person name="Moran D.A.P."/>
            <person name="Shinohara A."/>
            <person name="Yoshida Y."/>
            <person name="Fujiwara M."/>
            <person name="Mori M."/>
            <person name="Tomita M."/>
            <person name="Arakawa K."/>
        </authorList>
    </citation>
    <scope>NUCLEOTIDE SEQUENCE [LARGE SCALE GENOMIC DNA]</scope>
</reference>
<accession>A0A4Y2FQ07</accession>
<dbReference type="Proteomes" id="UP000499080">
    <property type="component" value="Unassembled WGS sequence"/>
</dbReference>
<protein>
    <submittedName>
        <fullName evidence="1">Uncharacterized protein</fullName>
    </submittedName>
</protein>
<proteinExistence type="predicted"/>